<proteinExistence type="inferred from homology"/>
<organism evidence="3 4">
    <name type="scientific">Bordetella holmesii CDC-H585-BH</name>
    <dbReference type="NCBI Taxonomy" id="1331206"/>
    <lineage>
        <taxon>Bacteria</taxon>
        <taxon>Pseudomonadati</taxon>
        <taxon>Pseudomonadota</taxon>
        <taxon>Betaproteobacteria</taxon>
        <taxon>Burkholderiales</taxon>
        <taxon>Alcaligenaceae</taxon>
        <taxon>Bordetella</taxon>
    </lineage>
</organism>
<gene>
    <name evidence="3" type="ORF">L497_0362</name>
</gene>
<name>A0A158M6K0_9BORD</name>
<keyword evidence="3" id="KW-0675">Receptor</keyword>
<dbReference type="SUPFAM" id="SSF53850">
    <property type="entry name" value="Periplasmic binding protein-like II"/>
    <property type="match status" value="1"/>
</dbReference>
<evidence type="ECO:0000313" key="3">
    <source>
        <dbReference type="EMBL" id="KAK95627.1"/>
    </source>
</evidence>
<dbReference type="Proteomes" id="UP000026682">
    <property type="component" value="Unassembled WGS sequence"/>
</dbReference>
<dbReference type="CDD" id="cd13578">
    <property type="entry name" value="PBP2_Bug27"/>
    <property type="match status" value="1"/>
</dbReference>
<dbReference type="Gene3D" id="3.40.190.10">
    <property type="entry name" value="Periplasmic binding protein-like II"/>
    <property type="match status" value="1"/>
</dbReference>
<dbReference type="InterPro" id="IPR042100">
    <property type="entry name" value="Bug_dom1"/>
</dbReference>
<comment type="caution">
    <text evidence="3">The sequence shown here is derived from an EMBL/GenBank/DDBJ whole genome shotgun (WGS) entry which is preliminary data.</text>
</comment>
<dbReference type="PATRIC" id="fig|1331206.3.peg.1411"/>
<dbReference type="Gene3D" id="3.40.190.150">
    <property type="entry name" value="Bordetella uptake gene, domain 1"/>
    <property type="match status" value="1"/>
</dbReference>
<keyword evidence="2" id="KW-0732">Signal</keyword>
<reference evidence="3 4" key="1">
    <citation type="submission" date="2014-03" db="EMBL/GenBank/DDBJ databases">
        <title>Genome sequence of Bordetella holmseii.</title>
        <authorList>
            <person name="Harvill E."/>
            <person name="Goodfield L.L."/>
            <person name="Ivanov Y."/>
            <person name="Meyer J.A."/>
            <person name="Newth C."/>
            <person name="Cassiday P."/>
            <person name="Tondella M.L."/>
            <person name="Liao P."/>
            <person name="Zimmerman J."/>
            <person name="Meert K."/>
            <person name="Wessel D."/>
            <person name="Berger J."/>
            <person name="Dean J.M."/>
            <person name="Holubkov R."/>
            <person name="Burr J."/>
            <person name="Liu T."/>
            <person name="Brinkac L.M."/>
            <person name="Sanka R."/>
            <person name="Kim M."/>
            <person name="Losada L."/>
        </authorList>
    </citation>
    <scope>NUCLEOTIDE SEQUENCE [LARGE SCALE GENOMIC DNA]</scope>
    <source>
        <strain evidence="3 4">CDC-H585-BH</strain>
    </source>
</reference>
<evidence type="ECO:0000313" key="4">
    <source>
        <dbReference type="Proteomes" id="UP000026682"/>
    </source>
</evidence>
<dbReference type="InterPro" id="IPR005064">
    <property type="entry name" value="BUG"/>
</dbReference>
<dbReference type="EMBL" id="JFZZ01000050">
    <property type="protein sequence ID" value="KAK95627.1"/>
    <property type="molecule type" value="Genomic_DNA"/>
</dbReference>
<feature type="signal peptide" evidence="2">
    <location>
        <begin position="1"/>
        <end position="32"/>
    </location>
</feature>
<comment type="similarity">
    <text evidence="1">Belongs to the UPF0065 (bug) family.</text>
</comment>
<dbReference type="STRING" id="35814.BBB42_05180"/>
<dbReference type="Pfam" id="PF03401">
    <property type="entry name" value="TctC"/>
    <property type="match status" value="1"/>
</dbReference>
<dbReference type="PIRSF" id="PIRSF017082">
    <property type="entry name" value="YflP"/>
    <property type="match status" value="1"/>
</dbReference>
<evidence type="ECO:0000256" key="1">
    <source>
        <dbReference type="ARBA" id="ARBA00006987"/>
    </source>
</evidence>
<evidence type="ECO:0000256" key="2">
    <source>
        <dbReference type="SAM" id="SignalP"/>
    </source>
</evidence>
<dbReference type="PANTHER" id="PTHR42928:SF5">
    <property type="entry name" value="BLR1237 PROTEIN"/>
    <property type="match status" value="1"/>
</dbReference>
<protein>
    <submittedName>
        <fullName evidence="3">Tripartite tricarboxylate transporter family receptor</fullName>
    </submittedName>
</protein>
<accession>A0A158M6K0</accession>
<dbReference type="PANTHER" id="PTHR42928">
    <property type="entry name" value="TRICARBOXYLATE-BINDING PROTEIN"/>
    <property type="match status" value="1"/>
</dbReference>
<dbReference type="AlphaFoldDB" id="A0A158M6K0"/>
<sequence length="333" mass="34965">MQMNTKGIPMKPHFLRALLAACALAFSSQAPAQDKDWPQHPVKIVVPFQAGSATDLISRQLGAALSAELGQPFVIEARPGAAAAIGSAAVARSEPDGYTLLMGGPAVLVTNRFLQKRLAYDPDKFALVSMVAVTPNILLTNPSQPFKTLPEMVAYAKANPGKLTYASFGTGTTSHMAGEMLKSVAGIDILHIPYKGAGEAIPALLSGQVSMYFDTIMTGLPQAKSGNLIALGMSNARRSALAPQIPTIAEQGFEGYDIALWYGLAAPEGTPPAVLDTLNRAVNKVLADPGLRDKLAEAGAEPQGGSRESFAAFVKSEIPRTQKLIEQAGVTAQ</sequence>
<feature type="chain" id="PRO_5007628599" evidence="2">
    <location>
        <begin position="33"/>
        <end position="333"/>
    </location>
</feature>